<dbReference type="EMBL" id="AKCV02000013">
    <property type="protein sequence ID" value="TMS59070.1"/>
    <property type="molecule type" value="Genomic_DNA"/>
</dbReference>
<dbReference type="Proteomes" id="UP000004277">
    <property type="component" value="Unassembled WGS sequence"/>
</dbReference>
<evidence type="ECO:0000313" key="1">
    <source>
        <dbReference type="EMBL" id="TMS59070.1"/>
    </source>
</evidence>
<keyword evidence="2" id="KW-1185">Reference proteome</keyword>
<protein>
    <submittedName>
        <fullName evidence="1">HAMP domain-containing histidine kinase</fullName>
    </submittedName>
</protein>
<organism evidence="1 2">
    <name type="scientific">Imbroritus primus</name>
    <dbReference type="NCBI Taxonomy" id="3058603"/>
    <lineage>
        <taxon>Bacteria</taxon>
        <taxon>Pseudomonadati</taxon>
        <taxon>Pseudomonadota</taxon>
        <taxon>Betaproteobacteria</taxon>
        <taxon>Burkholderiales</taxon>
        <taxon>Burkholderiaceae</taxon>
        <taxon>Imbroritus</taxon>
    </lineage>
</organism>
<evidence type="ECO:0000313" key="2">
    <source>
        <dbReference type="Proteomes" id="UP000004277"/>
    </source>
</evidence>
<comment type="caution">
    <text evidence="1">The sequence shown here is derived from an EMBL/GenBank/DDBJ whole genome shotgun (WGS) entry which is preliminary data.</text>
</comment>
<accession>A0ACD3SS14</accession>
<gene>
    <name evidence="1" type="ORF">MW7_004155</name>
</gene>
<proteinExistence type="predicted"/>
<sequence length="426" mass="45353">MPPRPSSALRRRIISAYLLFTLGVCALFGVIAMFAVEGIEVRLVDERLTEIAEWASPRHAGGLPVEMPAGVSFYHGESIPLSLRGLSPGIQEKTVDGVGLHVLAGRDAAGEYVVVDHESDYEEIELVVYTIVGAGFLGCLGLALVLGRLTANWLVTPVTELAEAVARDTPEAIQPLLARDDEMGALARSFTARTAELQQYLARERFFTGDVSHELRTPLTVITGAAELLAQRTTETPTLHAPVARIQRAVQEASECINVLLLLARAPERIDAPANDMADIIRTEMEHCQPLLANKPVSLVFEGLPQRTVFAHGELAATAIGNLLRNACQYTAAGQVLVQLDADGVNVSDTGPGVPEVIRARLQDAPLPAGAGGQRPVGANGSAGTGLGLALVRRICEHLGWQLQVSDPPGGGSCFRIVFSPAPRVT</sequence>
<keyword evidence="1" id="KW-0418">Kinase</keyword>
<keyword evidence="1" id="KW-0808">Transferase</keyword>
<name>A0ACD3SS14_9BURK</name>
<reference evidence="1" key="1">
    <citation type="submission" date="2019-05" db="EMBL/GenBank/DDBJ databases">
        <title>Revised genome assembly of Burkholderiaceae (previously Ralstonia) sp. PBA.</title>
        <authorList>
            <person name="Gan H.M."/>
        </authorList>
    </citation>
    <scope>NUCLEOTIDE SEQUENCE</scope>
    <source>
        <strain evidence="1">PBA</strain>
    </source>
</reference>